<dbReference type="Proteomes" id="UP000385207">
    <property type="component" value="Unassembled WGS sequence"/>
</dbReference>
<reference evidence="1 2" key="1">
    <citation type="submission" date="2019-09" db="EMBL/GenBank/DDBJ databases">
        <authorList>
            <person name="Chandra G."/>
            <person name="Truman W A."/>
        </authorList>
    </citation>
    <scope>NUCLEOTIDE SEQUENCE [LARGE SCALE GENOMIC DNA]</scope>
    <source>
        <strain evidence="1">PS862</strain>
    </source>
</reference>
<dbReference type="Gene3D" id="2.60.120.920">
    <property type="match status" value="1"/>
</dbReference>
<protein>
    <recommendedName>
        <fullName evidence="3">GH16 domain-containing protein</fullName>
    </recommendedName>
</protein>
<dbReference type="AlphaFoldDB" id="A0A5E7GLN7"/>
<evidence type="ECO:0008006" key="3">
    <source>
        <dbReference type="Google" id="ProtNLM"/>
    </source>
</evidence>
<accession>A0A5E7GLN7</accession>
<dbReference type="InterPro" id="IPR013320">
    <property type="entry name" value="ConA-like_dom_sf"/>
</dbReference>
<dbReference type="Gene3D" id="2.60.120.200">
    <property type="match status" value="1"/>
</dbReference>
<name>A0A5E7GLN7_PSEFL</name>
<dbReference type="OrthoDB" id="610585at2"/>
<dbReference type="CDD" id="cd00413">
    <property type="entry name" value="Glyco_hydrolase_16"/>
    <property type="match status" value="1"/>
</dbReference>
<dbReference type="EMBL" id="CABVII010000001">
    <property type="protein sequence ID" value="VVO49773.1"/>
    <property type="molecule type" value="Genomic_DNA"/>
</dbReference>
<proteinExistence type="predicted"/>
<organism evidence="1 2">
    <name type="scientific">Pseudomonas fluorescens</name>
    <dbReference type="NCBI Taxonomy" id="294"/>
    <lineage>
        <taxon>Bacteria</taxon>
        <taxon>Pseudomonadati</taxon>
        <taxon>Pseudomonadota</taxon>
        <taxon>Gammaproteobacteria</taxon>
        <taxon>Pseudomonadales</taxon>
        <taxon>Pseudomonadaceae</taxon>
        <taxon>Pseudomonas</taxon>
    </lineage>
</organism>
<dbReference type="RefSeq" id="WP_150783031.1">
    <property type="nucleotide sequence ID" value="NZ_CABVII010000001.1"/>
</dbReference>
<evidence type="ECO:0000313" key="2">
    <source>
        <dbReference type="Proteomes" id="UP000385207"/>
    </source>
</evidence>
<dbReference type="SUPFAM" id="SSF49899">
    <property type="entry name" value="Concanavalin A-like lectins/glucanases"/>
    <property type="match status" value="2"/>
</dbReference>
<evidence type="ECO:0000313" key="1">
    <source>
        <dbReference type="EMBL" id="VVO49773.1"/>
    </source>
</evidence>
<gene>
    <name evidence="1" type="ORF">PS862_00250</name>
</gene>
<dbReference type="InterPro" id="IPR043136">
    <property type="entry name" value="B30.2/SPRY_sf"/>
</dbReference>
<sequence length="914" mass="100653">MVALHVAKDQAWHKVKDTYVARSGQWVKEKVRLVGVNGAWVESYSDETAPPNEFLDVFNLKYRAGGPLQGGLDINGFGLTDIVTPEPRVGAFYTFRGSLSDHLDNFAKLELFGTELPLPTLENGVQAYAFDATKQQGAQLPLDPAGPFDLLGLMGNDAAAVAEPRGKKHWEIGGKIKPKAMPSLGQVCFVYYSGTADQHLAVWFDSTGTLYSQFKNGTYAKALQIADAITVNEWAGFVFRHRPAGETRFLELQLHTGDSASVEADLPRSVNGTVYKEFLYWNPAPDTPIQIAFGTSPGAIGPASEFFLPSNTSASLAISGGGSELTSALIAYRGAMPSGDMPPNTGKYYIEIANRTSYDVHFGVTDAAMSNDVTPGQIGWCVNTISGRKFAKQTGGGTTWTSTIPNNSTIGLLYDSDQGLFHVYVDGVLRADPFVAGTITTTVRFIIGGRASTATTLLFNPKIQLSPSLWAYQPAGTMAPVPFKQVETPGGVVYTTGTYKDFYVRNAPMTDARTMAVLDPSLKFEVVYHEIATGNTYVVNDSILVMTGAKVTLSVPDLPEGNYLIRCRYSGYAETAPRLFTIRKFQYRTTPLHVDFRTSPIGHIRKELMIGHKQWGGLNGGIVSDNVVLNRHTGECEITALGDQYAGPIKGVDRFGLPSGFNTRIGGCVVTRDYFGPGSYRILCKPTTLPGACNAIWSFHYEEGYPGSVLFNRHLADGLHTAGNEVDGFYTVRNHEIDIEFPTALKTNPDQEDVAFTHARFNTWLGEQRNWDAKSPDYPTSDSNWAPVPDPEYWSEYTDDFVDHGVNLADGNFHELRYDWHLGDDPRVEFYIDGVLMHTVRTHVPDIPGRYWAGLWFPSASTHWAGRGADWALQTMCVKSIDITPFAEEQDHARAIVESYPSDVFRDFRNIIHQ</sequence>